<dbReference type="EMBL" id="MH590589">
    <property type="protein sequence ID" value="AXH68863.1"/>
    <property type="molecule type" value="Genomic_DNA"/>
</dbReference>
<evidence type="ECO:0000313" key="2">
    <source>
        <dbReference type="EMBL" id="AXH68863.1"/>
    </source>
</evidence>
<dbReference type="Proteomes" id="UP000259914">
    <property type="component" value="Segment"/>
</dbReference>
<organism evidence="2 3">
    <name type="scientific">Streptomyces phage SparkleGoddess</name>
    <dbReference type="NCBI Taxonomy" id="2283305"/>
    <lineage>
        <taxon>Viruses</taxon>
        <taxon>Duplodnaviria</taxon>
        <taxon>Heunggongvirae</taxon>
        <taxon>Uroviricota</taxon>
        <taxon>Caudoviricetes</taxon>
        <taxon>Stanwilliamsviridae</taxon>
        <taxon>Loccivirinae</taxon>
        <taxon>Gilsonvirus</taxon>
        <taxon>Gilsonvirus comrade</taxon>
    </lineage>
</organism>
<accession>A0A345ME82</accession>
<gene>
    <name evidence="2" type="primary">179</name>
    <name evidence="2" type="ORF">SEA_SPARKLEGODDESS_179</name>
</gene>
<evidence type="ECO:0000256" key="1">
    <source>
        <dbReference type="SAM" id="Coils"/>
    </source>
</evidence>
<evidence type="ECO:0000313" key="3">
    <source>
        <dbReference type="Proteomes" id="UP000259914"/>
    </source>
</evidence>
<keyword evidence="1" id="KW-0175">Coiled coil</keyword>
<proteinExistence type="predicted"/>
<reference evidence="2 3" key="1">
    <citation type="submission" date="2018-07" db="EMBL/GenBank/DDBJ databases">
        <authorList>
            <person name="Dixon J."/>
            <person name="Knudsen H.R."/>
            <person name="Rock W."/>
            <person name="Scott A.N."/>
            <person name="Walsdorf S.L."/>
            <person name="Layton S.R."/>
            <person name="Nayek S."/>
            <person name="Kim T."/>
            <person name="Hughes L.E."/>
            <person name="Garlena R.A."/>
            <person name="Russell D.A."/>
            <person name="Pope W.H."/>
            <person name="Jacobs-Sera D."/>
            <person name="Hatfull G.F."/>
        </authorList>
    </citation>
    <scope>NUCLEOTIDE SEQUENCE [LARGE SCALE GENOMIC DNA]</scope>
</reference>
<feature type="coiled-coil region" evidence="1">
    <location>
        <begin position="35"/>
        <end position="76"/>
    </location>
</feature>
<sequence length="100" mass="11582">MPEISQAWLALLGAVIGGSGLKFVEHWLSRSKVREDAALQMRTELRDEIKVLREELRTVEDELDKWRGKYYELMDEFMKAKGDLAEALRKAQSKINNEDS</sequence>
<protein>
    <submittedName>
        <fullName evidence="2">Uncharacterized protein</fullName>
    </submittedName>
</protein>
<name>A0A345ME82_9CAUD</name>